<dbReference type="Proteomes" id="UP000189935">
    <property type="component" value="Chromosome I"/>
</dbReference>
<keyword evidence="1" id="KW-0732">Signal</keyword>
<accession>A0A1M6TU50</accession>
<organism evidence="2 3">
    <name type="scientific">Bradyrhizobium lablabi</name>
    <dbReference type="NCBI Taxonomy" id="722472"/>
    <lineage>
        <taxon>Bacteria</taxon>
        <taxon>Pseudomonadati</taxon>
        <taxon>Pseudomonadota</taxon>
        <taxon>Alphaproteobacteria</taxon>
        <taxon>Hyphomicrobiales</taxon>
        <taxon>Nitrobacteraceae</taxon>
        <taxon>Bradyrhizobium</taxon>
    </lineage>
</organism>
<gene>
    <name evidence="2" type="ORF">SAMN05444159_3695</name>
</gene>
<evidence type="ECO:0000256" key="1">
    <source>
        <dbReference type="SAM" id="SignalP"/>
    </source>
</evidence>
<evidence type="ECO:0008006" key="4">
    <source>
        <dbReference type="Google" id="ProtNLM"/>
    </source>
</evidence>
<name>A0A1M6TU50_9BRAD</name>
<sequence length="242" mass="25212">MFGTSRGARAPARKALLALAFALAVAASIAAFTAMQMGPLEAEPDSVLPVPKSYIFSSLEDHVGADKAPYRLELDARVPAGLNSVLAFYRAELGKRGWQEASEHAVIKPDQVLLAFSSPDGLAVLKLGRSNGQTTINLVQKIPAAAAKAGVLPKPGQANLSFMNASQSDATLTINEQTFRIAAGSGVLPAAAPTLGLPPGKYRYSLEVANGPVQNNEIELTADDNTGLTIGASGQVTLQQAY</sequence>
<dbReference type="OrthoDB" id="7927554at2"/>
<protein>
    <recommendedName>
        <fullName evidence="4">DUF4397 domain-containing protein</fullName>
    </recommendedName>
</protein>
<dbReference type="EMBL" id="LT670844">
    <property type="protein sequence ID" value="SHK60348.1"/>
    <property type="molecule type" value="Genomic_DNA"/>
</dbReference>
<evidence type="ECO:0000313" key="3">
    <source>
        <dbReference type="Proteomes" id="UP000189935"/>
    </source>
</evidence>
<feature type="chain" id="PRO_5012138655" description="DUF4397 domain-containing protein" evidence="1">
    <location>
        <begin position="31"/>
        <end position="242"/>
    </location>
</feature>
<dbReference type="AlphaFoldDB" id="A0A1M6TU50"/>
<proteinExistence type="predicted"/>
<reference evidence="2 3" key="1">
    <citation type="submission" date="2016-11" db="EMBL/GenBank/DDBJ databases">
        <authorList>
            <person name="Jaros S."/>
            <person name="Januszkiewicz K."/>
            <person name="Wedrychowicz H."/>
        </authorList>
    </citation>
    <scope>NUCLEOTIDE SEQUENCE [LARGE SCALE GENOMIC DNA]</scope>
    <source>
        <strain evidence="2 3">GAS499</strain>
    </source>
</reference>
<dbReference type="RefSeq" id="WP_079540116.1">
    <property type="nucleotide sequence ID" value="NZ_LT670844.1"/>
</dbReference>
<evidence type="ECO:0000313" key="2">
    <source>
        <dbReference type="EMBL" id="SHK60348.1"/>
    </source>
</evidence>
<feature type="signal peptide" evidence="1">
    <location>
        <begin position="1"/>
        <end position="30"/>
    </location>
</feature>